<sequence>MTEPSPGTDPRVARLVGVRATRAYGPEWRPWGRRFNDAALALEDGRPADAETILREVLEATVAAAADDGEALDLRSRVLHQLSAVADDGGDLAGALRLADECLAACRAAEVVAGDAYGTAATRAAMLVNRSQTLEALGRSDAALADLDDATALVDDLRATDAASLAVLVFTLHNSRGAVLTTLGRYEEAWAEIGRALAVAQESEPRLAGAAHTNLAVLADRTGDQHGADAHLRLAADLHEATGDRLGSATVRHNLARRALRRGDLDQAEQAFAAAQDAYERQGRPALVAGCQLGRAAVALRRARPRAAQRLLTTAAATMEATGDTSDLIECLLLLGDVTAVVEGFAAGDEVYLAARERCVRLGLGHQTARVDIRRAMVVAASTRITPRRKERLRRRESALGLVLPAALATEAIRHRFAVGPVRERWARVVAAPAMVLSFDLVTKLGWTPLAFELVEHASATVALTTAAVLPELDEDALAAQAGSELAELATGEARFVLSDAPAPDRLALPPRLRMLPEGDSVLDGFIAAAEERYGFPVRSAEVVPAW</sequence>
<evidence type="ECO:0000313" key="2">
    <source>
        <dbReference type="Proteomes" id="UP000284057"/>
    </source>
</evidence>
<dbReference type="OrthoDB" id="3952776at2"/>
<organism evidence="1 2">
    <name type="scientific">Jiangella rhizosphaerae</name>
    <dbReference type="NCBI Taxonomy" id="2293569"/>
    <lineage>
        <taxon>Bacteria</taxon>
        <taxon>Bacillati</taxon>
        <taxon>Actinomycetota</taxon>
        <taxon>Actinomycetes</taxon>
        <taxon>Jiangellales</taxon>
        <taxon>Jiangellaceae</taxon>
        <taxon>Jiangella</taxon>
    </lineage>
</organism>
<accession>A0A418KTD0</accession>
<proteinExistence type="predicted"/>
<protein>
    <recommendedName>
        <fullName evidence="3">Tetratricopeptide repeat protein</fullName>
    </recommendedName>
</protein>
<reference evidence="1 2" key="1">
    <citation type="submission" date="2018-09" db="EMBL/GenBank/DDBJ databases">
        <title>Isolation, diversity and antifungal activity of actinobacteria from wheat.</title>
        <authorList>
            <person name="Han C."/>
        </authorList>
    </citation>
    <scope>NUCLEOTIDE SEQUENCE [LARGE SCALE GENOMIC DNA]</scope>
    <source>
        <strain evidence="1 2">NEAU-YY265</strain>
    </source>
</reference>
<evidence type="ECO:0008006" key="3">
    <source>
        <dbReference type="Google" id="ProtNLM"/>
    </source>
</evidence>
<dbReference type="Gene3D" id="1.25.40.10">
    <property type="entry name" value="Tetratricopeptide repeat domain"/>
    <property type="match status" value="2"/>
</dbReference>
<evidence type="ECO:0000313" key="1">
    <source>
        <dbReference type="EMBL" id="RIQ29611.1"/>
    </source>
</evidence>
<dbReference type="AlphaFoldDB" id="A0A418KTD0"/>
<name>A0A418KTD0_9ACTN</name>
<dbReference type="SUPFAM" id="SSF48452">
    <property type="entry name" value="TPR-like"/>
    <property type="match status" value="2"/>
</dbReference>
<dbReference type="InterPro" id="IPR011990">
    <property type="entry name" value="TPR-like_helical_dom_sf"/>
</dbReference>
<comment type="caution">
    <text evidence="1">The sequence shown here is derived from an EMBL/GenBank/DDBJ whole genome shotgun (WGS) entry which is preliminary data.</text>
</comment>
<dbReference type="EMBL" id="QUAL01000069">
    <property type="protein sequence ID" value="RIQ29611.1"/>
    <property type="molecule type" value="Genomic_DNA"/>
</dbReference>
<gene>
    <name evidence="1" type="ORF">DY240_08120</name>
</gene>
<keyword evidence="2" id="KW-1185">Reference proteome</keyword>
<dbReference type="RefSeq" id="WP_119659438.1">
    <property type="nucleotide sequence ID" value="NZ_QUAL01000069.1"/>
</dbReference>
<dbReference type="Proteomes" id="UP000284057">
    <property type="component" value="Unassembled WGS sequence"/>
</dbReference>